<gene>
    <name evidence="11" type="ORF">bsdcttw_19350</name>
</gene>
<feature type="transmembrane region" description="Helical" evidence="10">
    <location>
        <begin position="59"/>
        <end position="83"/>
    </location>
</feature>
<feature type="transmembrane region" description="Helical" evidence="10">
    <location>
        <begin position="104"/>
        <end position="122"/>
    </location>
</feature>
<feature type="transmembrane region" description="Helical" evidence="10">
    <location>
        <begin position="421"/>
        <end position="443"/>
    </location>
</feature>
<evidence type="ECO:0000313" key="12">
    <source>
        <dbReference type="Proteomes" id="UP000515703"/>
    </source>
</evidence>
<protein>
    <recommendedName>
        <fullName evidence="3">Multidrug export protein MepA</fullName>
    </recommendedName>
</protein>
<feature type="transmembrane region" description="Helical" evidence="10">
    <location>
        <begin position="242"/>
        <end position="267"/>
    </location>
</feature>
<evidence type="ECO:0000256" key="6">
    <source>
        <dbReference type="ARBA" id="ARBA00022692"/>
    </source>
</evidence>
<evidence type="ECO:0000256" key="8">
    <source>
        <dbReference type="ARBA" id="ARBA00023136"/>
    </source>
</evidence>
<comment type="subcellular location">
    <subcellularLocation>
        <location evidence="1">Cell membrane</location>
        <topology evidence="1">Multi-pass membrane protein</topology>
    </subcellularLocation>
</comment>
<dbReference type="Proteomes" id="UP000515703">
    <property type="component" value="Chromosome"/>
</dbReference>
<keyword evidence="4" id="KW-0813">Transport</keyword>
<dbReference type="NCBIfam" id="TIGR00797">
    <property type="entry name" value="matE"/>
    <property type="match status" value="1"/>
</dbReference>
<dbReference type="InterPro" id="IPR051327">
    <property type="entry name" value="MATE_MepA_subfamily"/>
</dbReference>
<keyword evidence="12" id="KW-1185">Reference proteome</keyword>
<organism evidence="11 12">
    <name type="scientific">Anaerocolumna chitinilytica</name>
    <dbReference type="NCBI Taxonomy" id="1727145"/>
    <lineage>
        <taxon>Bacteria</taxon>
        <taxon>Bacillati</taxon>
        <taxon>Bacillota</taxon>
        <taxon>Clostridia</taxon>
        <taxon>Lachnospirales</taxon>
        <taxon>Lachnospiraceae</taxon>
        <taxon>Anaerocolumna</taxon>
    </lineage>
</organism>
<reference evidence="11 12" key="2">
    <citation type="submission" date="2020-08" db="EMBL/GenBank/DDBJ databases">
        <authorList>
            <person name="Ueki A."/>
            <person name="Tonouchi A."/>
        </authorList>
    </citation>
    <scope>NUCLEOTIDE SEQUENCE [LARGE SCALE GENOMIC DNA]</scope>
    <source>
        <strain evidence="11 12">CTTW</strain>
    </source>
</reference>
<keyword evidence="7 10" id="KW-1133">Transmembrane helix</keyword>
<feature type="transmembrane region" description="Helical" evidence="10">
    <location>
        <begin position="329"/>
        <end position="349"/>
    </location>
</feature>
<keyword evidence="8 10" id="KW-0472">Membrane</keyword>
<feature type="transmembrane region" description="Helical" evidence="10">
    <location>
        <begin position="287"/>
        <end position="308"/>
    </location>
</feature>
<comment type="similarity">
    <text evidence="2">Belongs to the multi antimicrobial extrusion (MATE) (TC 2.A.66.1) family. MepA subfamily.</text>
</comment>
<proteinExistence type="inferred from homology"/>
<keyword evidence="9" id="KW-0046">Antibiotic resistance</keyword>
<evidence type="ECO:0000256" key="7">
    <source>
        <dbReference type="ARBA" id="ARBA00022989"/>
    </source>
</evidence>
<dbReference type="EMBL" id="AP023368">
    <property type="protein sequence ID" value="BCJ98894.1"/>
    <property type="molecule type" value="Genomic_DNA"/>
</dbReference>
<dbReference type="CDD" id="cd13143">
    <property type="entry name" value="MATE_MepA_like"/>
    <property type="match status" value="1"/>
</dbReference>
<dbReference type="KEGG" id="acht:bsdcttw_19350"/>
<dbReference type="GO" id="GO:0046677">
    <property type="term" value="P:response to antibiotic"/>
    <property type="evidence" value="ECO:0007669"/>
    <property type="project" value="UniProtKB-KW"/>
</dbReference>
<evidence type="ECO:0000313" key="11">
    <source>
        <dbReference type="EMBL" id="BCJ98894.1"/>
    </source>
</evidence>
<dbReference type="InterPro" id="IPR048279">
    <property type="entry name" value="MdtK-like"/>
</dbReference>
<dbReference type="PANTHER" id="PTHR43823:SF3">
    <property type="entry name" value="MULTIDRUG EXPORT PROTEIN MEPA"/>
    <property type="match status" value="1"/>
</dbReference>
<evidence type="ECO:0000256" key="2">
    <source>
        <dbReference type="ARBA" id="ARBA00008417"/>
    </source>
</evidence>
<dbReference type="GO" id="GO:0015297">
    <property type="term" value="F:antiporter activity"/>
    <property type="evidence" value="ECO:0007669"/>
    <property type="project" value="InterPro"/>
</dbReference>
<feature type="transmembrane region" description="Helical" evidence="10">
    <location>
        <begin position="198"/>
        <end position="221"/>
    </location>
</feature>
<dbReference type="GO" id="GO:0005886">
    <property type="term" value="C:plasma membrane"/>
    <property type="evidence" value="ECO:0007669"/>
    <property type="project" value="UniProtKB-SubCell"/>
</dbReference>
<evidence type="ECO:0000256" key="9">
    <source>
        <dbReference type="ARBA" id="ARBA00023251"/>
    </source>
</evidence>
<keyword evidence="5" id="KW-1003">Cell membrane</keyword>
<feature type="transmembrane region" description="Helical" evidence="10">
    <location>
        <begin position="390"/>
        <end position="415"/>
    </location>
</feature>
<name>A0A7I8DNI6_9FIRM</name>
<evidence type="ECO:0000256" key="5">
    <source>
        <dbReference type="ARBA" id="ARBA00022475"/>
    </source>
</evidence>
<dbReference type="PANTHER" id="PTHR43823">
    <property type="entry name" value="SPORULATION PROTEIN YKVU"/>
    <property type="match status" value="1"/>
</dbReference>
<keyword evidence="6 10" id="KW-0812">Transmembrane</keyword>
<dbReference type="RefSeq" id="WP_225903826.1">
    <property type="nucleotide sequence ID" value="NZ_AP023368.1"/>
</dbReference>
<dbReference type="AlphaFoldDB" id="A0A7I8DNI6"/>
<evidence type="ECO:0000256" key="3">
    <source>
        <dbReference type="ARBA" id="ARBA00022106"/>
    </source>
</evidence>
<evidence type="ECO:0000256" key="1">
    <source>
        <dbReference type="ARBA" id="ARBA00004651"/>
    </source>
</evidence>
<feature type="transmembrane region" description="Helical" evidence="10">
    <location>
        <begin position="21"/>
        <end position="39"/>
    </location>
</feature>
<dbReference type="PIRSF" id="PIRSF006603">
    <property type="entry name" value="DinF"/>
    <property type="match status" value="1"/>
</dbReference>
<feature type="transmembrane region" description="Helical" evidence="10">
    <location>
        <begin position="361"/>
        <end position="378"/>
    </location>
</feature>
<sequence length="447" mass="49081">MEISMENIYQSLLGEASVSKLIWKMSIPSIIGVMAYNVYNIIDTIFVAKGVGTNAAGGLAVSFPLFLFLSAVTTTLGSGAASVMSRAFGEKDYEKANKTAANTFGLFYFIAILITIFGLIFLDQLLYAMGVTDSLLPYAKSFTKIILIGAVTSTAFSSLIRAEGSSKYAMYVWVIPMLTNIILDPVFIFGFHMGVTGAAVATVIAQCVSVVMSINYFFLSGKSSLKIKLRHFIPNGKILQEIIFIGMPSFIQMFGYSISIIIINHILKKYGGDLSISTYGIVSKINTFLIIPMNGIVQGIQPIIGYNYGAQKKQRVWETIKRASFITGIYGVVISLSLIVLAEPIMYIFTSDPAVTRMGSYILKIINLGILFSGIQSIQSTYFQAVGKKLASLILSLCNYILCFIPVTLIMSRIYGLNGVWYSFPISTIMAFFISTILLIYSLRKEL</sequence>
<reference evidence="11 12" key="1">
    <citation type="submission" date="2020-08" db="EMBL/GenBank/DDBJ databases">
        <title>Draft genome sequencing of an Anaerocolumna strain isolated from anoxic soil subjected to BSD treatment.</title>
        <authorList>
            <person name="Uek A."/>
            <person name="Tonouchi A."/>
        </authorList>
    </citation>
    <scope>NUCLEOTIDE SEQUENCE [LARGE SCALE GENOMIC DNA]</scope>
    <source>
        <strain evidence="11 12">CTTW</strain>
    </source>
</reference>
<dbReference type="InterPro" id="IPR002528">
    <property type="entry name" value="MATE_fam"/>
</dbReference>
<feature type="transmembrane region" description="Helical" evidence="10">
    <location>
        <begin position="172"/>
        <end position="192"/>
    </location>
</feature>
<evidence type="ECO:0000256" key="4">
    <source>
        <dbReference type="ARBA" id="ARBA00022448"/>
    </source>
</evidence>
<accession>A0A7I8DNI6</accession>
<dbReference type="GO" id="GO:0042910">
    <property type="term" value="F:xenobiotic transmembrane transporter activity"/>
    <property type="evidence" value="ECO:0007669"/>
    <property type="project" value="InterPro"/>
</dbReference>
<dbReference type="InterPro" id="IPR045070">
    <property type="entry name" value="MATE_MepA-like"/>
</dbReference>
<feature type="transmembrane region" description="Helical" evidence="10">
    <location>
        <begin position="142"/>
        <end position="160"/>
    </location>
</feature>
<dbReference type="Pfam" id="PF01554">
    <property type="entry name" value="MatE"/>
    <property type="match status" value="2"/>
</dbReference>
<evidence type="ECO:0000256" key="10">
    <source>
        <dbReference type="SAM" id="Phobius"/>
    </source>
</evidence>